<dbReference type="AlphaFoldDB" id="A0AAP0K3B5"/>
<organism evidence="1 2">
    <name type="scientific">Stephania yunnanensis</name>
    <dbReference type="NCBI Taxonomy" id="152371"/>
    <lineage>
        <taxon>Eukaryota</taxon>
        <taxon>Viridiplantae</taxon>
        <taxon>Streptophyta</taxon>
        <taxon>Embryophyta</taxon>
        <taxon>Tracheophyta</taxon>
        <taxon>Spermatophyta</taxon>
        <taxon>Magnoliopsida</taxon>
        <taxon>Ranunculales</taxon>
        <taxon>Menispermaceae</taxon>
        <taxon>Menispermoideae</taxon>
        <taxon>Cissampelideae</taxon>
        <taxon>Stephania</taxon>
    </lineage>
</organism>
<comment type="caution">
    <text evidence="1">The sequence shown here is derived from an EMBL/GenBank/DDBJ whole genome shotgun (WGS) entry which is preliminary data.</text>
</comment>
<accession>A0AAP0K3B5</accession>
<keyword evidence="2" id="KW-1185">Reference proteome</keyword>
<dbReference type="Proteomes" id="UP001420932">
    <property type="component" value="Unassembled WGS sequence"/>
</dbReference>
<dbReference type="EMBL" id="JBBNAF010000005">
    <property type="protein sequence ID" value="KAK9143940.1"/>
    <property type="molecule type" value="Genomic_DNA"/>
</dbReference>
<reference evidence="1 2" key="1">
    <citation type="submission" date="2024-01" db="EMBL/GenBank/DDBJ databases">
        <title>Genome assemblies of Stephania.</title>
        <authorList>
            <person name="Yang L."/>
        </authorList>
    </citation>
    <scope>NUCLEOTIDE SEQUENCE [LARGE SCALE GENOMIC DNA]</scope>
    <source>
        <strain evidence="1">YNDBR</strain>
        <tissue evidence="1">Leaf</tissue>
    </source>
</reference>
<protein>
    <submittedName>
        <fullName evidence="1">Uncharacterized protein</fullName>
    </submittedName>
</protein>
<evidence type="ECO:0000313" key="1">
    <source>
        <dbReference type="EMBL" id="KAK9143940.1"/>
    </source>
</evidence>
<sequence length="206" mass="22848">MDHKDQCVGEVVGVWDCGSPLYDSFELVSLSHLIERNLMVLPFSSTKQTNQVSNVFDSSPVGVVRSDEPSKQVKIEGLSLGLFFKAHSYIWKRRSMKNKKLNNIAAMAAQQSNNIQAFGVWDCGSPLYDAFELVSMAHIIDRNLTMATPSSSNRGEPDVVDSVSKRVVNRTVEDVLGAQPENKGLFSSWGDKLLGCMVFMIKNCCH</sequence>
<gene>
    <name evidence="1" type="ORF">Syun_013340</name>
</gene>
<name>A0AAP0K3B5_9MAGN</name>
<proteinExistence type="predicted"/>
<evidence type="ECO:0000313" key="2">
    <source>
        <dbReference type="Proteomes" id="UP001420932"/>
    </source>
</evidence>
<dbReference type="PANTHER" id="PTHR33978:SF18">
    <property type="entry name" value="OS01G0656300 PROTEIN"/>
    <property type="match status" value="1"/>
</dbReference>
<dbReference type="PANTHER" id="PTHR33978">
    <property type="entry name" value="SERINE/THREONINE-KINASE"/>
    <property type="match status" value="1"/>
</dbReference>